<name>A0A6N3FLN6_9BACT</name>
<accession>A0A6N3FLN6</accession>
<reference evidence="1" key="1">
    <citation type="submission" date="2019-11" db="EMBL/GenBank/DDBJ databases">
        <authorList>
            <person name="Feng L."/>
        </authorList>
    </citation>
    <scope>NUCLEOTIDE SEQUENCE</scope>
    <source>
        <strain evidence="1">PmerdaeLFYP103</strain>
    </source>
</reference>
<evidence type="ECO:0000313" key="1">
    <source>
        <dbReference type="EMBL" id="VYU52766.1"/>
    </source>
</evidence>
<sequence length="41" mass="4955">MLLQYYGTTTICINPKNDNQYYLDFLKSYFLNVLIINYNLL</sequence>
<proteinExistence type="predicted"/>
<dbReference type="EMBL" id="CACRUV010000032">
    <property type="protein sequence ID" value="VYU52766.1"/>
    <property type="molecule type" value="Genomic_DNA"/>
</dbReference>
<dbReference type="AlphaFoldDB" id="A0A6N3FLN6"/>
<gene>
    <name evidence="1" type="ORF">PMLFYP103_02473</name>
</gene>
<protein>
    <submittedName>
        <fullName evidence="1">Uncharacterized protein</fullName>
    </submittedName>
</protein>
<organism evidence="1">
    <name type="scientific">Parabacteroides merdae</name>
    <dbReference type="NCBI Taxonomy" id="46503"/>
    <lineage>
        <taxon>Bacteria</taxon>
        <taxon>Pseudomonadati</taxon>
        <taxon>Bacteroidota</taxon>
        <taxon>Bacteroidia</taxon>
        <taxon>Bacteroidales</taxon>
        <taxon>Tannerellaceae</taxon>
        <taxon>Parabacteroides</taxon>
    </lineage>
</organism>